<dbReference type="PANTHER" id="PTHR43736:SF1">
    <property type="entry name" value="DIHYDRONEOPTERIN TRIPHOSPHATE DIPHOSPHATASE"/>
    <property type="match status" value="1"/>
</dbReference>
<evidence type="ECO:0000313" key="6">
    <source>
        <dbReference type="Proteomes" id="UP000754226"/>
    </source>
</evidence>
<dbReference type="CDD" id="cd04693">
    <property type="entry name" value="NUDIX_Hydrolase"/>
    <property type="match status" value="1"/>
</dbReference>
<proteinExistence type="inferred from homology"/>
<dbReference type="PRINTS" id="PR00502">
    <property type="entry name" value="NUDIXFAMILY"/>
</dbReference>
<protein>
    <submittedName>
        <fullName evidence="5">NUDIX hydrolase</fullName>
    </submittedName>
</protein>
<evidence type="ECO:0000259" key="4">
    <source>
        <dbReference type="PROSITE" id="PS51462"/>
    </source>
</evidence>
<sequence>MEYWDIYNEKKERTGRTMVRNDWHMKPGDYHLTVLALIVNEKGQILLTQRQLDKQWAPGKWEIPGGGVKAGETSLEAVLRETREETGLVPDKEAVRLIHTYRNDSPKEQNNYFVDIYEVRLPFTKEAVTIQQAEVKGFALLSPQEVRTLGESGKILHYAHFADLF</sequence>
<gene>
    <name evidence="5" type="ORF">KHX13_03600</name>
</gene>
<evidence type="ECO:0000256" key="2">
    <source>
        <dbReference type="ARBA" id="ARBA00022801"/>
    </source>
</evidence>
<feature type="domain" description="Nudix hydrolase" evidence="4">
    <location>
        <begin position="29"/>
        <end position="163"/>
    </location>
</feature>
<dbReference type="PANTHER" id="PTHR43736">
    <property type="entry name" value="ADP-RIBOSE PYROPHOSPHATASE"/>
    <property type="match status" value="1"/>
</dbReference>
<dbReference type="Gene3D" id="3.90.79.10">
    <property type="entry name" value="Nucleoside Triphosphate Pyrophosphohydrolase"/>
    <property type="match status" value="1"/>
</dbReference>
<dbReference type="SUPFAM" id="SSF55811">
    <property type="entry name" value="Nudix"/>
    <property type="match status" value="1"/>
</dbReference>
<comment type="similarity">
    <text evidence="1 3">Belongs to the Nudix hydrolase family.</text>
</comment>
<dbReference type="InterPro" id="IPR020084">
    <property type="entry name" value="NUDIX_hydrolase_CS"/>
</dbReference>
<keyword evidence="2 3" id="KW-0378">Hydrolase</keyword>
<name>A0A943EDI4_9FIRM</name>
<comment type="caution">
    <text evidence="5">The sequence shown here is derived from an EMBL/GenBank/DDBJ whole genome shotgun (WGS) entry which is preliminary data.</text>
</comment>
<dbReference type="InterPro" id="IPR015797">
    <property type="entry name" value="NUDIX_hydrolase-like_dom_sf"/>
</dbReference>
<dbReference type="PROSITE" id="PS51462">
    <property type="entry name" value="NUDIX"/>
    <property type="match status" value="1"/>
</dbReference>
<dbReference type="PROSITE" id="PS00893">
    <property type="entry name" value="NUDIX_BOX"/>
    <property type="match status" value="1"/>
</dbReference>
<dbReference type="InterPro" id="IPR020476">
    <property type="entry name" value="Nudix_hydrolase"/>
</dbReference>
<dbReference type="Proteomes" id="UP000754226">
    <property type="component" value="Unassembled WGS sequence"/>
</dbReference>
<dbReference type="EMBL" id="JAGZCZ010000004">
    <property type="protein sequence ID" value="MBS5519408.1"/>
    <property type="molecule type" value="Genomic_DNA"/>
</dbReference>
<evidence type="ECO:0000313" key="5">
    <source>
        <dbReference type="EMBL" id="MBS5519408.1"/>
    </source>
</evidence>
<accession>A0A943EDI4</accession>
<organism evidence="5 6">
    <name type="scientific">Acidaminococcus intestini</name>
    <dbReference type="NCBI Taxonomy" id="187327"/>
    <lineage>
        <taxon>Bacteria</taxon>
        <taxon>Bacillati</taxon>
        <taxon>Bacillota</taxon>
        <taxon>Negativicutes</taxon>
        <taxon>Acidaminococcales</taxon>
        <taxon>Acidaminococcaceae</taxon>
        <taxon>Acidaminococcus</taxon>
    </lineage>
</organism>
<dbReference type="Pfam" id="PF00293">
    <property type="entry name" value="NUDIX"/>
    <property type="match status" value="1"/>
</dbReference>
<dbReference type="AlphaFoldDB" id="A0A943EDI4"/>
<dbReference type="GO" id="GO:0016787">
    <property type="term" value="F:hydrolase activity"/>
    <property type="evidence" value="ECO:0007669"/>
    <property type="project" value="UniProtKB-KW"/>
</dbReference>
<reference evidence="5" key="1">
    <citation type="submission" date="2021-02" db="EMBL/GenBank/DDBJ databases">
        <title>Infant gut strain persistence is associated with maternal origin, phylogeny, and functional potential including surface adhesion and iron acquisition.</title>
        <authorList>
            <person name="Lou Y.C."/>
        </authorList>
    </citation>
    <scope>NUCLEOTIDE SEQUENCE</scope>
    <source>
        <strain evidence="5">L3_106_000M1_dasL3_106_000M1_concoct_15</strain>
    </source>
</reference>
<evidence type="ECO:0000256" key="1">
    <source>
        <dbReference type="ARBA" id="ARBA00005582"/>
    </source>
</evidence>
<evidence type="ECO:0000256" key="3">
    <source>
        <dbReference type="RuleBase" id="RU003476"/>
    </source>
</evidence>
<dbReference type="InterPro" id="IPR000086">
    <property type="entry name" value="NUDIX_hydrolase_dom"/>
</dbReference>